<accession>A0ABS9SKG5</accession>
<dbReference type="SUPFAM" id="SSF51445">
    <property type="entry name" value="(Trans)glycosidases"/>
    <property type="match status" value="1"/>
</dbReference>
<gene>
    <name evidence="1" type="ORF">MKP09_13435</name>
</gene>
<name>A0ABS9SKG5_9BACT</name>
<evidence type="ECO:0000313" key="2">
    <source>
        <dbReference type="Proteomes" id="UP001202248"/>
    </source>
</evidence>
<dbReference type="EMBL" id="JAKWBL010000002">
    <property type="protein sequence ID" value="MCH5598835.1"/>
    <property type="molecule type" value="Genomic_DNA"/>
</dbReference>
<dbReference type="RefSeq" id="WP_240830504.1">
    <property type="nucleotide sequence ID" value="NZ_JAKWBL010000002.1"/>
</dbReference>
<sequence>MTDINPFKSFWMGGFECSDHLNVHGDRIDLLSLTGHLDQINDDYKLLSTFNISTIREGVRWSQVEYRPFKYRWNDVETIILAAKNHDIQVVYDLCHFGFPDDLSPCHPHFVKRFVRFCESFLTFYKKLRPDDSPIITPINEVSFLAWLGGDVAGTAPYTINMGWQVKYSLMKAYIAGIAAMKAIDPTVRFLSVEPLIHVIPDQTDLLLCKQAAEFNESQFQCLDMLCGKICPELGGKPEYLDIVGLDYYHNSQWYHPSRNTVNWKNQETIEDVKSLSELLLNAYHRYKRPIILSETSHTMEHRSQWISMVTNECDKVMASGVPFWGICIYPLIDRPDWDQLDLWHRSGIWDIDVADSGLSRKLYQPYAETLWACQQSLAAAHTNQNFIMPLHHTLHSIRHTNAREQVRG</sequence>
<dbReference type="InterPro" id="IPR017853">
    <property type="entry name" value="GH"/>
</dbReference>
<dbReference type="Proteomes" id="UP001202248">
    <property type="component" value="Unassembled WGS sequence"/>
</dbReference>
<comment type="caution">
    <text evidence="1">The sequence shown here is derived from an EMBL/GenBank/DDBJ whole genome shotgun (WGS) entry which is preliminary data.</text>
</comment>
<reference evidence="1 2" key="1">
    <citation type="submission" date="2022-02" db="EMBL/GenBank/DDBJ databases">
        <authorList>
            <person name="Min J."/>
        </authorList>
    </citation>
    <scope>NUCLEOTIDE SEQUENCE [LARGE SCALE GENOMIC DNA]</scope>
    <source>
        <strain evidence="1 2">GR10-1</strain>
    </source>
</reference>
<evidence type="ECO:0000313" key="1">
    <source>
        <dbReference type="EMBL" id="MCH5598835.1"/>
    </source>
</evidence>
<dbReference type="Gene3D" id="3.20.20.80">
    <property type="entry name" value="Glycosidases"/>
    <property type="match status" value="1"/>
</dbReference>
<proteinExistence type="predicted"/>
<protein>
    <submittedName>
        <fullName evidence="1">Amine oxidase</fullName>
    </submittedName>
</protein>
<organism evidence="1 2">
    <name type="scientific">Niabella ginsengisoli</name>
    <dbReference type="NCBI Taxonomy" id="522298"/>
    <lineage>
        <taxon>Bacteria</taxon>
        <taxon>Pseudomonadati</taxon>
        <taxon>Bacteroidota</taxon>
        <taxon>Chitinophagia</taxon>
        <taxon>Chitinophagales</taxon>
        <taxon>Chitinophagaceae</taxon>
        <taxon>Niabella</taxon>
    </lineage>
</organism>
<keyword evidence="2" id="KW-1185">Reference proteome</keyword>